<feature type="region of interest" description="Disordered" evidence="2">
    <location>
        <begin position="48"/>
        <end position="67"/>
    </location>
</feature>
<evidence type="ECO:0000256" key="1">
    <source>
        <dbReference type="SAM" id="Coils"/>
    </source>
</evidence>
<sequence>METKLLTYAELAKALGINAASAKRLAIRKGWKKTIGNDGKARVSVPVERLDQSAGDNPGGDATGDVSGVIASPVAGDDPGAVTSDVPPPLDGSRQLLAYLESRVSELTGELKEARETIVSLNETAKRVEGLQAEAKGLEALLEAERKRSDELKAETTKWQDQAEKALAALPAPQPERRGLFARLFG</sequence>
<name>A0A4R2GJJ3_9HYPH</name>
<keyword evidence="1" id="KW-0175">Coiled coil</keyword>
<evidence type="ECO:0000313" key="3">
    <source>
        <dbReference type="EMBL" id="TCO07530.1"/>
    </source>
</evidence>
<gene>
    <name evidence="3" type="ORF">EV666_13211</name>
</gene>
<dbReference type="Proteomes" id="UP000294881">
    <property type="component" value="Unassembled WGS sequence"/>
</dbReference>
<organism evidence="3 4">
    <name type="scientific">Camelimonas lactis</name>
    <dbReference type="NCBI Taxonomy" id="659006"/>
    <lineage>
        <taxon>Bacteria</taxon>
        <taxon>Pseudomonadati</taxon>
        <taxon>Pseudomonadota</taxon>
        <taxon>Alphaproteobacteria</taxon>
        <taxon>Hyphomicrobiales</taxon>
        <taxon>Chelatococcaceae</taxon>
        <taxon>Camelimonas</taxon>
    </lineage>
</organism>
<protein>
    <submittedName>
        <fullName evidence="3">Uncharacterized protein</fullName>
    </submittedName>
</protein>
<dbReference type="AlphaFoldDB" id="A0A4R2GJJ3"/>
<accession>A0A4R2GJJ3</accession>
<feature type="coiled-coil region" evidence="1">
    <location>
        <begin position="97"/>
        <end position="162"/>
    </location>
</feature>
<dbReference type="EMBL" id="SLWL01000032">
    <property type="protein sequence ID" value="TCO07530.1"/>
    <property type="molecule type" value="Genomic_DNA"/>
</dbReference>
<comment type="caution">
    <text evidence="3">The sequence shown here is derived from an EMBL/GenBank/DDBJ whole genome shotgun (WGS) entry which is preliminary data.</text>
</comment>
<evidence type="ECO:0000313" key="4">
    <source>
        <dbReference type="Proteomes" id="UP000294881"/>
    </source>
</evidence>
<dbReference type="RefSeq" id="WP_132010895.1">
    <property type="nucleotide sequence ID" value="NZ_SLWL01000032.1"/>
</dbReference>
<reference evidence="3 4" key="1">
    <citation type="submission" date="2019-03" db="EMBL/GenBank/DDBJ databases">
        <title>Genomic Encyclopedia of Type Strains, Phase IV (KMG-IV): sequencing the most valuable type-strain genomes for metagenomic binning, comparative biology and taxonomic classification.</title>
        <authorList>
            <person name="Goeker M."/>
        </authorList>
    </citation>
    <scope>NUCLEOTIDE SEQUENCE [LARGE SCALE GENOMIC DNA]</scope>
    <source>
        <strain evidence="3 4">DSM 22958</strain>
    </source>
</reference>
<keyword evidence="4" id="KW-1185">Reference proteome</keyword>
<dbReference type="OrthoDB" id="8242342at2"/>
<evidence type="ECO:0000256" key="2">
    <source>
        <dbReference type="SAM" id="MobiDB-lite"/>
    </source>
</evidence>
<proteinExistence type="predicted"/>